<dbReference type="RefSeq" id="WP_072630056.1">
    <property type="nucleotide sequence ID" value="NZ_MLCB01000106.1"/>
</dbReference>
<evidence type="ECO:0000313" key="2">
    <source>
        <dbReference type="EMBL" id="OJI94335.1"/>
    </source>
</evidence>
<dbReference type="STRING" id="696762.PFRI_14660"/>
<sequence length="240" mass="26058">MIPLVLVHGFMGGSAQWGAQIDALSSEHKVIAVDLPGFGENADLPVKNTIAGFAHWVIAELRRLGVKRYNLLGHSMGGMIVQEMMRHDGGNIEKLILYGTGAIGVLPGRFETIAHSKARAVQDGARKTARRISATWFLEKEQARGFEACAAIAQRASPEAIAAGLDAMEAWTGKAYLSQITAKTIVISGDTDRTYSWDQTSLLWTSIPNANLAVVPNCSHAVHSENPELLNTILLDFLRR</sequence>
<evidence type="ECO:0000259" key="1">
    <source>
        <dbReference type="Pfam" id="PF00561"/>
    </source>
</evidence>
<dbReference type="EC" id="3.1.1.2" evidence="2"/>
<dbReference type="GO" id="GO:0016491">
    <property type="term" value="F:oxidoreductase activity"/>
    <property type="evidence" value="ECO:0007669"/>
    <property type="project" value="UniProtKB-KW"/>
</dbReference>
<comment type="caution">
    <text evidence="2">The sequence shown here is derived from an EMBL/GenBank/DDBJ whole genome shotgun (WGS) entry which is preliminary data.</text>
</comment>
<proteinExistence type="predicted"/>
<dbReference type="GO" id="GO:0046464">
    <property type="term" value="P:acylglycerol catabolic process"/>
    <property type="evidence" value="ECO:0007669"/>
    <property type="project" value="TreeGrafter"/>
</dbReference>
<dbReference type="EMBL" id="MLCB01000106">
    <property type="protein sequence ID" value="OJI94335.1"/>
    <property type="molecule type" value="Genomic_DNA"/>
</dbReference>
<dbReference type="PANTHER" id="PTHR43798:SF5">
    <property type="entry name" value="MONOACYLGLYCEROL LIPASE ABHD6"/>
    <property type="match status" value="1"/>
</dbReference>
<dbReference type="Proteomes" id="UP000184514">
    <property type="component" value="Unassembled WGS sequence"/>
</dbReference>
<dbReference type="PANTHER" id="PTHR43798">
    <property type="entry name" value="MONOACYLGLYCEROL LIPASE"/>
    <property type="match status" value="1"/>
</dbReference>
<dbReference type="GO" id="GO:0047372">
    <property type="term" value="F:monoacylglycerol lipase activity"/>
    <property type="evidence" value="ECO:0007669"/>
    <property type="project" value="TreeGrafter"/>
</dbReference>
<dbReference type="EC" id="1.-.-.-" evidence="2"/>
<dbReference type="GO" id="GO:0016020">
    <property type="term" value="C:membrane"/>
    <property type="evidence" value="ECO:0007669"/>
    <property type="project" value="TreeGrafter"/>
</dbReference>
<accession>A0A1L9NYH3</accession>
<dbReference type="PRINTS" id="PR00111">
    <property type="entry name" value="ABHYDROLASE"/>
</dbReference>
<protein>
    <submittedName>
        <fullName evidence="2">Arylesterase</fullName>
        <ecNumber evidence="2">1.-.-.-</ecNumber>
        <ecNumber evidence="2">3.1.1.2</ecNumber>
    </submittedName>
</protein>
<dbReference type="InterPro" id="IPR029058">
    <property type="entry name" value="AB_hydrolase_fold"/>
</dbReference>
<dbReference type="InterPro" id="IPR000073">
    <property type="entry name" value="AB_hydrolase_1"/>
</dbReference>
<keyword evidence="3" id="KW-1185">Reference proteome</keyword>
<evidence type="ECO:0000313" key="3">
    <source>
        <dbReference type="Proteomes" id="UP000184514"/>
    </source>
</evidence>
<keyword evidence="2" id="KW-0560">Oxidoreductase</keyword>
<dbReference type="OrthoDB" id="9804723at2"/>
<gene>
    <name evidence="2" type="ORF">PFRI_14660</name>
</gene>
<keyword evidence="2" id="KW-0378">Hydrolase</keyword>
<reference evidence="2 3" key="1">
    <citation type="submission" date="2016-10" db="EMBL/GenBank/DDBJ databases">
        <title>Genome sequence of Planktotalea frisia SH6-1.</title>
        <authorList>
            <person name="Poehlein A."/>
            <person name="Bakenhus I."/>
            <person name="Voget S."/>
            <person name="Brinkhoff T."/>
            <person name="Simon M."/>
        </authorList>
    </citation>
    <scope>NUCLEOTIDE SEQUENCE [LARGE SCALE GENOMIC DNA]</scope>
    <source>
        <strain evidence="2 3">SH6-1</strain>
    </source>
</reference>
<dbReference type="Gene3D" id="3.40.50.1820">
    <property type="entry name" value="alpha/beta hydrolase"/>
    <property type="match status" value="1"/>
</dbReference>
<dbReference type="SUPFAM" id="SSF53474">
    <property type="entry name" value="alpha/beta-Hydrolases"/>
    <property type="match status" value="1"/>
</dbReference>
<dbReference type="AlphaFoldDB" id="A0A1L9NYH3"/>
<dbReference type="InterPro" id="IPR050266">
    <property type="entry name" value="AB_hydrolase_sf"/>
</dbReference>
<organism evidence="2 3">
    <name type="scientific">Planktotalea frisia</name>
    <dbReference type="NCBI Taxonomy" id="696762"/>
    <lineage>
        <taxon>Bacteria</taxon>
        <taxon>Pseudomonadati</taxon>
        <taxon>Pseudomonadota</taxon>
        <taxon>Alphaproteobacteria</taxon>
        <taxon>Rhodobacterales</taxon>
        <taxon>Paracoccaceae</taxon>
        <taxon>Planktotalea</taxon>
    </lineage>
</organism>
<dbReference type="Pfam" id="PF00561">
    <property type="entry name" value="Abhydrolase_1"/>
    <property type="match status" value="1"/>
</dbReference>
<name>A0A1L9NYH3_9RHOB</name>
<dbReference type="GO" id="GO:0004064">
    <property type="term" value="F:arylesterase activity"/>
    <property type="evidence" value="ECO:0007669"/>
    <property type="project" value="UniProtKB-EC"/>
</dbReference>
<feature type="domain" description="AB hydrolase-1" evidence="1">
    <location>
        <begin position="3"/>
        <end position="227"/>
    </location>
</feature>